<keyword evidence="9" id="KW-1185">Reference proteome</keyword>
<dbReference type="SUPFAM" id="SSF53756">
    <property type="entry name" value="UDP-Glycosyltransferase/glycogen phosphorylase"/>
    <property type="match status" value="1"/>
</dbReference>
<evidence type="ECO:0000259" key="7">
    <source>
        <dbReference type="Pfam" id="PF00535"/>
    </source>
</evidence>
<dbReference type="PANTHER" id="PTHR37316:SF3">
    <property type="entry name" value="TEICHOIC ACID GLYCEROL-PHOSPHATE TRANSFERASE"/>
    <property type="match status" value="1"/>
</dbReference>
<evidence type="ECO:0000313" key="9">
    <source>
        <dbReference type="Proteomes" id="UP001165368"/>
    </source>
</evidence>
<dbReference type="CDD" id="cd00761">
    <property type="entry name" value="Glyco_tranf_GTA_type"/>
    <property type="match status" value="1"/>
</dbReference>
<name>A0ABS9L6Z4_9MICC</name>
<sequence>MLESQIGSIRASGLAPVYKKVTRFLPQPVQRGFKKCVRGILLRSQGAHEVHAKIRRPLVSLIVPVYNVESYLRQCLDSIIRQTYTNIEVILVNDGSTDTSPDIARSYVEKDHRFRLIEQANGGLSRARNAGVLAASGEYLAFIDSDDTIGAGYIQRAVSVLNETQSDFLVSSYSRFNSTREWKAARWIQAAHGVERLKATVSEFPGIMVNAMACSKVIRRSFWDQHALEFQPGILYEDQIFSARLYAKSASFDVLTEPYYQWRAREDKSSITQKVGDVADFQARLSAAKYSLSELSELSNQVSIVRAQQILANDFPMWLRQISQSSPAFWEAVAEGIAELAGEVPLDAWDQVNAQHRLLYQIVLNGSRDDALDYFRQGLWDLKNYSTYVKSGEVFLDSEAIDFDRFKVEESMRRLQEHQFPSICRFTRGLWLDDKLHVEGYAYIDHVDTKYADYAVELVLVSPDGKELMIPTKRRTVSLDEHVGNHPVNDYSEGGFEVDIDFRDILASKAFGKPESWNLELQLMTSGIARRIKSVPVMASSSLAIVGAKLIQNRSVNPTMSASRVISIRISEPTVTAAPAADGNAGSIVLRTKPGIELQAVAAITGGRRYFAPVRTRQLDTDDVETVFDLSDLGHLPRGAARIRAFDTKGKLRPITWSASHENAPQIQQRKLALSVHGNLELYEDRNVVEVRDVGFDNLGRLRLSIDAFTAGTASFGLVGGPEAIMLGTFSPGSQVVEVELYRAPGEALASGIYQVAAWSEDGRRITFRADPHLATPLPISAVSPSHRATVGLRRRSLIVRVSPSYKDSEIGAASQRKLKAKYVEVSENLRQSVLFRSYFGESASCNQLAIHKELRERGSKLELLWAVKDRSVAIPEGAIPVIRDSEDWYRSLATTKYYVDNMHQPEYMVKRDGQVIIQTFHGYPFKSMGLPHWESLHLDGHRVDSLLARAKDWDYLVSPAAYATPLLREHFGYQGKVLEYGYPRNDELVNDASAARRISIRRGLGIAADQNVALYAPTFRDADAINDYRSRMVSFLDVRRLSEELGPQWTVLVRGHAYHARQGVKLTNTDRIRNVSTHASINELMIASDIGIFDYSSIRFDYAALRKPMIFMVPDIDSYFRYRKPVVDFSATAPGPQVSSTEEVAATLMNAAETGFSLPPQYMEFVAGYTYLDDGTASRRVVDQIFGSPAAA</sequence>
<gene>
    <name evidence="8" type="ORF">LVY72_10085</name>
</gene>
<keyword evidence="4" id="KW-0808">Transferase</keyword>
<proteinExistence type="inferred from homology"/>
<feature type="domain" description="Glycosyltransferase 2-like" evidence="7">
    <location>
        <begin position="60"/>
        <end position="222"/>
    </location>
</feature>
<dbReference type="InterPro" id="IPR029044">
    <property type="entry name" value="Nucleotide-diphossugar_trans"/>
</dbReference>
<dbReference type="InterPro" id="IPR007554">
    <property type="entry name" value="Glycerophosphate_synth"/>
</dbReference>
<dbReference type="InterPro" id="IPR001173">
    <property type="entry name" value="Glyco_trans_2-like"/>
</dbReference>
<organism evidence="8 9">
    <name type="scientific">Arthrobacter hankyongi</name>
    <dbReference type="NCBI Taxonomy" id="2904801"/>
    <lineage>
        <taxon>Bacteria</taxon>
        <taxon>Bacillati</taxon>
        <taxon>Actinomycetota</taxon>
        <taxon>Actinomycetes</taxon>
        <taxon>Micrococcales</taxon>
        <taxon>Micrococcaceae</taxon>
        <taxon>Arthrobacter</taxon>
    </lineage>
</organism>
<dbReference type="InterPro" id="IPR051612">
    <property type="entry name" value="Teichoic_Acid_Biosynth"/>
</dbReference>
<dbReference type="Proteomes" id="UP001165368">
    <property type="component" value="Unassembled WGS sequence"/>
</dbReference>
<evidence type="ECO:0000256" key="5">
    <source>
        <dbReference type="ARBA" id="ARBA00022944"/>
    </source>
</evidence>
<evidence type="ECO:0000256" key="4">
    <source>
        <dbReference type="ARBA" id="ARBA00022679"/>
    </source>
</evidence>
<dbReference type="InterPro" id="IPR043148">
    <property type="entry name" value="TagF_C"/>
</dbReference>
<keyword evidence="5" id="KW-0777">Teichoic acid biosynthesis</keyword>
<dbReference type="Gene3D" id="3.40.50.12580">
    <property type="match status" value="1"/>
</dbReference>
<comment type="caution">
    <text evidence="8">The sequence shown here is derived from an EMBL/GenBank/DDBJ whole genome shotgun (WGS) entry which is preliminary data.</text>
</comment>
<evidence type="ECO:0000256" key="1">
    <source>
        <dbReference type="ARBA" id="ARBA00004202"/>
    </source>
</evidence>
<comment type="similarity">
    <text evidence="2">Belongs to the CDP-glycerol glycerophosphotransferase family.</text>
</comment>
<dbReference type="Gene3D" id="3.40.50.11820">
    <property type="match status" value="1"/>
</dbReference>
<accession>A0ABS9L6Z4</accession>
<dbReference type="Gene3D" id="3.90.550.10">
    <property type="entry name" value="Spore Coat Polysaccharide Biosynthesis Protein SpsA, Chain A"/>
    <property type="match status" value="1"/>
</dbReference>
<dbReference type="InterPro" id="IPR043149">
    <property type="entry name" value="TagF_N"/>
</dbReference>
<dbReference type="PANTHER" id="PTHR37316">
    <property type="entry name" value="TEICHOIC ACID GLYCEROL-PHOSPHATE PRIMASE"/>
    <property type="match status" value="1"/>
</dbReference>
<evidence type="ECO:0000256" key="2">
    <source>
        <dbReference type="ARBA" id="ARBA00010488"/>
    </source>
</evidence>
<reference evidence="8" key="1">
    <citation type="submission" date="2022-01" db="EMBL/GenBank/DDBJ databases">
        <authorList>
            <person name="Jo J.-H."/>
            <person name="Im W.-T."/>
        </authorList>
    </citation>
    <scope>NUCLEOTIDE SEQUENCE</scope>
    <source>
        <strain evidence="8">I2-34</strain>
    </source>
</reference>
<protein>
    <submittedName>
        <fullName evidence="8">CDP-glycerol glycerophosphotransferase family protein</fullName>
    </submittedName>
</protein>
<keyword evidence="3" id="KW-1003">Cell membrane</keyword>
<dbReference type="EMBL" id="JAKLTQ010000006">
    <property type="protein sequence ID" value="MCG2622267.1"/>
    <property type="molecule type" value="Genomic_DNA"/>
</dbReference>
<dbReference type="SUPFAM" id="SSF53448">
    <property type="entry name" value="Nucleotide-diphospho-sugar transferases"/>
    <property type="match status" value="1"/>
</dbReference>
<dbReference type="RefSeq" id="WP_237820424.1">
    <property type="nucleotide sequence ID" value="NZ_JAKLTQ010000006.1"/>
</dbReference>
<evidence type="ECO:0000313" key="8">
    <source>
        <dbReference type="EMBL" id="MCG2622267.1"/>
    </source>
</evidence>
<evidence type="ECO:0000256" key="3">
    <source>
        <dbReference type="ARBA" id="ARBA00022475"/>
    </source>
</evidence>
<dbReference type="Pfam" id="PF00535">
    <property type="entry name" value="Glycos_transf_2"/>
    <property type="match status" value="1"/>
</dbReference>
<evidence type="ECO:0000256" key="6">
    <source>
        <dbReference type="ARBA" id="ARBA00023136"/>
    </source>
</evidence>
<comment type="subcellular location">
    <subcellularLocation>
        <location evidence="1">Cell membrane</location>
        <topology evidence="1">Peripheral membrane protein</topology>
    </subcellularLocation>
</comment>
<dbReference type="Pfam" id="PF04464">
    <property type="entry name" value="Glyphos_transf"/>
    <property type="match status" value="1"/>
</dbReference>
<keyword evidence="6" id="KW-0472">Membrane</keyword>